<reference evidence="2" key="1">
    <citation type="journal article" date="2008" name="Nat. Genet.">
        <title>The Pristionchus pacificus genome provides a unique perspective on nematode lifestyle and parasitism.</title>
        <authorList>
            <person name="Dieterich C."/>
            <person name="Clifton S.W."/>
            <person name="Schuster L.N."/>
            <person name="Chinwalla A."/>
            <person name="Delehaunty K."/>
            <person name="Dinkelacker I."/>
            <person name="Fulton L."/>
            <person name="Fulton R."/>
            <person name="Godfrey J."/>
            <person name="Minx P."/>
            <person name="Mitreva M."/>
            <person name="Roeseler W."/>
            <person name="Tian H."/>
            <person name="Witte H."/>
            <person name="Yang S.P."/>
            <person name="Wilson R.K."/>
            <person name="Sommer R.J."/>
        </authorList>
    </citation>
    <scope>NUCLEOTIDE SEQUENCE [LARGE SCALE GENOMIC DNA]</scope>
    <source>
        <strain evidence="2">PS312</strain>
    </source>
</reference>
<proteinExistence type="predicted"/>
<sequence>MQQAYRLCRWFKATQYAQVPNDVELPSSTSQPSASVLTRNLLPARDIHYSTVQYLRLNGVIGAMVLHGCTAVVYNEADGGCIKLSADPLPPPLTSRATRPTRDTTSRMSGVHGCRKTSILAHCVMRTTDLIICPLRTPDGSKGPPIVLRYRDEAGALHTTDGGYNNSLTFDPATGLWSIFYKDSYGSKNLLATAWAQDKIGHASHAHDIDLQGAGGLWMACALNSDNYYELKLASCCTPPAGR</sequence>
<accession>A0A8R1Z568</accession>
<reference evidence="1" key="2">
    <citation type="submission" date="2022-06" db="UniProtKB">
        <authorList>
            <consortium name="EnsemblMetazoa"/>
        </authorList>
    </citation>
    <scope>IDENTIFICATION</scope>
    <source>
        <strain evidence="1">PS312</strain>
    </source>
</reference>
<organism evidence="1 2">
    <name type="scientific">Pristionchus pacificus</name>
    <name type="common">Parasitic nematode worm</name>
    <dbReference type="NCBI Taxonomy" id="54126"/>
    <lineage>
        <taxon>Eukaryota</taxon>
        <taxon>Metazoa</taxon>
        <taxon>Ecdysozoa</taxon>
        <taxon>Nematoda</taxon>
        <taxon>Chromadorea</taxon>
        <taxon>Rhabditida</taxon>
        <taxon>Rhabditina</taxon>
        <taxon>Diplogasteromorpha</taxon>
        <taxon>Diplogasteroidea</taxon>
        <taxon>Neodiplogasteridae</taxon>
        <taxon>Pristionchus</taxon>
    </lineage>
</organism>
<dbReference type="Proteomes" id="UP000005239">
    <property type="component" value="Unassembled WGS sequence"/>
</dbReference>
<accession>A0A2A6B2Z3</accession>
<dbReference type="AlphaFoldDB" id="A0A2A6B2Z3"/>
<gene>
    <name evidence="1" type="primary">WBGene00281416</name>
</gene>
<dbReference type="EnsemblMetazoa" id="PPA43047.1">
    <property type="protein sequence ID" value="PPA43047.1"/>
    <property type="gene ID" value="WBGene00281416"/>
</dbReference>
<evidence type="ECO:0000313" key="2">
    <source>
        <dbReference type="Proteomes" id="UP000005239"/>
    </source>
</evidence>
<name>A0A2A6B2Z3_PRIPA</name>
<keyword evidence="2" id="KW-1185">Reference proteome</keyword>
<evidence type="ECO:0000313" key="1">
    <source>
        <dbReference type="EnsemblMetazoa" id="PPA43047.1"/>
    </source>
</evidence>
<protein>
    <submittedName>
        <fullName evidence="1">Uncharacterized protein</fullName>
    </submittedName>
</protein>